<feature type="region of interest" description="Disordered" evidence="1">
    <location>
        <begin position="1"/>
        <end position="33"/>
    </location>
</feature>
<keyword evidence="3" id="KW-1185">Reference proteome</keyword>
<sequence>MNLKLKLNSNNFETSNNEQQKTNNKTKMLNAEF</sequence>
<evidence type="ECO:0000256" key="1">
    <source>
        <dbReference type="SAM" id="MobiDB-lite"/>
    </source>
</evidence>
<evidence type="ECO:0000313" key="2">
    <source>
        <dbReference type="EMBL" id="PTX58959.1"/>
    </source>
</evidence>
<reference evidence="2 3" key="1">
    <citation type="submission" date="2018-04" db="EMBL/GenBank/DDBJ databases">
        <title>Genomic Encyclopedia of Archaeal and Bacterial Type Strains, Phase II (KMG-II): from individual species to whole genera.</title>
        <authorList>
            <person name="Goeker M."/>
        </authorList>
    </citation>
    <scope>NUCLEOTIDE SEQUENCE [LARGE SCALE GENOMIC DNA]</scope>
    <source>
        <strain evidence="2 3">DSM 25731</strain>
    </source>
</reference>
<comment type="caution">
    <text evidence="2">The sequence shown here is derived from an EMBL/GenBank/DDBJ whole genome shotgun (WGS) entry which is preliminary data.</text>
</comment>
<organism evidence="2 3">
    <name type="scientific">Kordia periserrulae</name>
    <dbReference type="NCBI Taxonomy" id="701523"/>
    <lineage>
        <taxon>Bacteria</taxon>
        <taxon>Pseudomonadati</taxon>
        <taxon>Bacteroidota</taxon>
        <taxon>Flavobacteriia</taxon>
        <taxon>Flavobacteriales</taxon>
        <taxon>Flavobacteriaceae</taxon>
        <taxon>Kordia</taxon>
    </lineage>
</organism>
<gene>
    <name evidence="2" type="ORF">C8N46_11128</name>
</gene>
<protein>
    <submittedName>
        <fullName evidence="2">Uncharacterized protein</fullName>
    </submittedName>
</protein>
<dbReference type="AlphaFoldDB" id="A0A2T6BSD6"/>
<feature type="compositionally biased region" description="Low complexity" evidence="1">
    <location>
        <begin position="13"/>
        <end position="27"/>
    </location>
</feature>
<dbReference type="EMBL" id="QBKT01000011">
    <property type="protein sequence ID" value="PTX58959.1"/>
    <property type="molecule type" value="Genomic_DNA"/>
</dbReference>
<name>A0A2T6BSD6_9FLAO</name>
<dbReference type="Proteomes" id="UP000244090">
    <property type="component" value="Unassembled WGS sequence"/>
</dbReference>
<evidence type="ECO:0000313" key="3">
    <source>
        <dbReference type="Proteomes" id="UP000244090"/>
    </source>
</evidence>
<proteinExistence type="predicted"/>
<accession>A0A2T6BSD6</accession>